<reference evidence="1 2" key="1">
    <citation type="journal article" date="2013" name="Curr. Biol.">
        <title>The Genome of the Foraminiferan Reticulomyxa filosa.</title>
        <authorList>
            <person name="Glockner G."/>
            <person name="Hulsmann N."/>
            <person name="Schleicher M."/>
            <person name="Noegel A.A."/>
            <person name="Eichinger L."/>
            <person name="Gallinger C."/>
            <person name="Pawlowski J."/>
            <person name="Sierra R."/>
            <person name="Euteneuer U."/>
            <person name="Pillet L."/>
            <person name="Moustafa A."/>
            <person name="Platzer M."/>
            <person name="Groth M."/>
            <person name="Szafranski K."/>
            <person name="Schliwa M."/>
        </authorList>
    </citation>
    <scope>NUCLEOTIDE SEQUENCE [LARGE SCALE GENOMIC DNA]</scope>
</reference>
<dbReference type="EMBL" id="ASPP01024709">
    <property type="protein sequence ID" value="ETO08769.1"/>
    <property type="molecule type" value="Genomic_DNA"/>
</dbReference>
<accession>X6M4B3</accession>
<evidence type="ECO:0000313" key="2">
    <source>
        <dbReference type="Proteomes" id="UP000023152"/>
    </source>
</evidence>
<dbReference type="Proteomes" id="UP000023152">
    <property type="component" value="Unassembled WGS sequence"/>
</dbReference>
<proteinExistence type="predicted"/>
<dbReference type="InterPro" id="IPR021109">
    <property type="entry name" value="Peptidase_aspartic_dom_sf"/>
</dbReference>
<evidence type="ECO:0008006" key="3">
    <source>
        <dbReference type="Google" id="ProtNLM"/>
    </source>
</evidence>
<comment type="caution">
    <text evidence="1">The sequence shown here is derived from an EMBL/GenBank/DDBJ whole genome shotgun (WGS) entry which is preliminary data.</text>
</comment>
<organism evidence="1 2">
    <name type="scientific">Reticulomyxa filosa</name>
    <dbReference type="NCBI Taxonomy" id="46433"/>
    <lineage>
        <taxon>Eukaryota</taxon>
        <taxon>Sar</taxon>
        <taxon>Rhizaria</taxon>
        <taxon>Retaria</taxon>
        <taxon>Foraminifera</taxon>
        <taxon>Monothalamids</taxon>
        <taxon>Reticulomyxidae</taxon>
        <taxon>Reticulomyxa</taxon>
    </lineage>
</organism>
<sequence>MLKCGKYWHKQRYCPSDKKEIQILEYQVDNRSVAEHILPMLVLYRVIEEPNTIEIELQTEDIWKIKAIADTGASICAVKGTIANTFSNLVTKDDIAFNVAHAGGCMTLQDKLKLTLCDNNSHNQRFQENFYVVDNITHNFILFRSILRKLGYSLKLEHERFEHVRSDVVLDGQDLESSDIVEMITPKHQTKTRKENTSD</sequence>
<gene>
    <name evidence="1" type="ORF">RFI_28616</name>
</gene>
<name>X6M4B3_RETFI</name>
<keyword evidence="2" id="KW-1185">Reference proteome</keyword>
<dbReference type="Gene3D" id="2.40.70.10">
    <property type="entry name" value="Acid Proteases"/>
    <property type="match status" value="1"/>
</dbReference>
<dbReference type="AlphaFoldDB" id="X6M4B3"/>
<protein>
    <recommendedName>
        <fullName evidence="3">Peptidase A2 domain-containing protein</fullName>
    </recommendedName>
</protein>
<evidence type="ECO:0000313" key="1">
    <source>
        <dbReference type="EMBL" id="ETO08769.1"/>
    </source>
</evidence>